<keyword evidence="3" id="KW-1185">Reference proteome</keyword>
<accession>A0A2R8BS30</accession>
<evidence type="ECO:0000313" key="3">
    <source>
        <dbReference type="Proteomes" id="UP000244912"/>
    </source>
</evidence>
<organism evidence="2 3">
    <name type="scientific">Palleronia abyssalis</name>
    <dbReference type="NCBI Taxonomy" id="1501240"/>
    <lineage>
        <taxon>Bacteria</taxon>
        <taxon>Pseudomonadati</taxon>
        <taxon>Pseudomonadota</taxon>
        <taxon>Alphaproteobacteria</taxon>
        <taxon>Rhodobacterales</taxon>
        <taxon>Roseobacteraceae</taxon>
        <taxon>Palleronia</taxon>
    </lineage>
</organism>
<protein>
    <recommendedName>
        <fullName evidence="1">Aminoglycoside phosphotransferase domain-containing protein</fullName>
    </recommendedName>
</protein>
<sequence length="303" mass="33545">MRADWLFNMIDAGVDAPGVQKRLREATGLDLRIEECLKVKNGAAVYRGTLDGRRVIAKRGLHNAAMVRDTMAASRERMADGPYRVVAPIAATDDILVMEHAPGREVKGVLDALGGGSARRAVLTRCGEWARTYAGTDIETGTFGSGFWLRKHRQPHAEGSLHPEVQVTWDALMGWLEDRAARVAGVSVTRGRCHGDLTPMNLHLDDDGVLWGFDIGAEMRLPLARDVARFVVTWLRSSVFEDGFCGQELRALAGPVLPASEFDTLLPFFLGETIAGRLPEERADSEKWMRMRWMVSALMETFP</sequence>
<gene>
    <name evidence="2" type="ORF">PAA8504_00753</name>
</gene>
<evidence type="ECO:0000313" key="2">
    <source>
        <dbReference type="EMBL" id="SPJ22952.1"/>
    </source>
</evidence>
<dbReference type="OrthoDB" id="7817715at2"/>
<dbReference type="SUPFAM" id="SSF56112">
    <property type="entry name" value="Protein kinase-like (PK-like)"/>
    <property type="match status" value="1"/>
</dbReference>
<dbReference type="AlphaFoldDB" id="A0A2R8BS30"/>
<dbReference type="InterPro" id="IPR011009">
    <property type="entry name" value="Kinase-like_dom_sf"/>
</dbReference>
<dbReference type="Proteomes" id="UP000244912">
    <property type="component" value="Unassembled WGS sequence"/>
</dbReference>
<reference evidence="2 3" key="1">
    <citation type="submission" date="2018-03" db="EMBL/GenBank/DDBJ databases">
        <authorList>
            <person name="Keele B.F."/>
        </authorList>
    </citation>
    <scope>NUCLEOTIDE SEQUENCE [LARGE SCALE GENOMIC DNA]</scope>
    <source>
        <strain evidence="2 3">CECT 8504</strain>
    </source>
</reference>
<dbReference type="Pfam" id="PF01636">
    <property type="entry name" value="APH"/>
    <property type="match status" value="1"/>
</dbReference>
<dbReference type="InterPro" id="IPR002575">
    <property type="entry name" value="Aminoglycoside_PTrfase"/>
</dbReference>
<name>A0A2R8BS30_9RHOB</name>
<proteinExistence type="predicted"/>
<dbReference type="RefSeq" id="WP_108892840.1">
    <property type="nucleotide sequence ID" value="NZ_ONZF01000002.1"/>
</dbReference>
<feature type="domain" description="Aminoglycoside phosphotransferase" evidence="1">
    <location>
        <begin position="45"/>
        <end position="209"/>
    </location>
</feature>
<dbReference type="EMBL" id="ONZF01000002">
    <property type="protein sequence ID" value="SPJ22952.1"/>
    <property type="molecule type" value="Genomic_DNA"/>
</dbReference>
<evidence type="ECO:0000259" key="1">
    <source>
        <dbReference type="Pfam" id="PF01636"/>
    </source>
</evidence>